<dbReference type="RefSeq" id="XP_005783237.1">
    <property type="nucleotide sequence ID" value="XM_005783180.1"/>
</dbReference>
<accession>A0A0D3K4X3</accession>
<proteinExistence type="predicted"/>
<organism evidence="2 3">
    <name type="scientific">Emiliania huxleyi (strain CCMP1516)</name>
    <dbReference type="NCBI Taxonomy" id="280463"/>
    <lineage>
        <taxon>Eukaryota</taxon>
        <taxon>Haptista</taxon>
        <taxon>Haptophyta</taxon>
        <taxon>Prymnesiophyceae</taxon>
        <taxon>Isochrysidales</taxon>
        <taxon>Noelaerhabdaceae</taxon>
        <taxon>Emiliania</taxon>
    </lineage>
</organism>
<dbReference type="HOGENOM" id="CLU_1681235_0_0_1"/>
<reference evidence="3" key="1">
    <citation type="journal article" date="2013" name="Nature">
        <title>Pan genome of the phytoplankton Emiliania underpins its global distribution.</title>
        <authorList>
            <person name="Read B.A."/>
            <person name="Kegel J."/>
            <person name="Klute M.J."/>
            <person name="Kuo A."/>
            <person name="Lefebvre S.C."/>
            <person name="Maumus F."/>
            <person name="Mayer C."/>
            <person name="Miller J."/>
            <person name="Monier A."/>
            <person name="Salamov A."/>
            <person name="Young J."/>
            <person name="Aguilar M."/>
            <person name="Claverie J.M."/>
            <person name="Frickenhaus S."/>
            <person name="Gonzalez K."/>
            <person name="Herman E.K."/>
            <person name="Lin Y.C."/>
            <person name="Napier J."/>
            <person name="Ogata H."/>
            <person name="Sarno A.F."/>
            <person name="Shmutz J."/>
            <person name="Schroeder D."/>
            <person name="de Vargas C."/>
            <person name="Verret F."/>
            <person name="von Dassow P."/>
            <person name="Valentin K."/>
            <person name="Van de Peer Y."/>
            <person name="Wheeler G."/>
            <person name="Dacks J.B."/>
            <person name="Delwiche C.F."/>
            <person name="Dyhrman S.T."/>
            <person name="Glockner G."/>
            <person name="John U."/>
            <person name="Richards T."/>
            <person name="Worden A.Z."/>
            <person name="Zhang X."/>
            <person name="Grigoriev I.V."/>
            <person name="Allen A.E."/>
            <person name="Bidle K."/>
            <person name="Borodovsky M."/>
            <person name="Bowler C."/>
            <person name="Brownlee C."/>
            <person name="Cock J.M."/>
            <person name="Elias M."/>
            <person name="Gladyshev V.N."/>
            <person name="Groth M."/>
            <person name="Guda C."/>
            <person name="Hadaegh A."/>
            <person name="Iglesias-Rodriguez M.D."/>
            <person name="Jenkins J."/>
            <person name="Jones B.M."/>
            <person name="Lawson T."/>
            <person name="Leese F."/>
            <person name="Lindquist E."/>
            <person name="Lobanov A."/>
            <person name="Lomsadze A."/>
            <person name="Malik S.B."/>
            <person name="Marsh M.E."/>
            <person name="Mackinder L."/>
            <person name="Mock T."/>
            <person name="Mueller-Roeber B."/>
            <person name="Pagarete A."/>
            <person name="Parker M."/>
            <person name="Probert I."/>
            <person name="Quesneville H."/>
            <person name="Raines C."/>
            <person name="Rensing S.A."/>
            <person name="Riano-Pachon D.M."/>
            <person name="Richier S."/>
            <person name="Rokitta S."/>
            <person name="Shiraiwa Y."/>
            <person name="Soanes D.M."/>
            <person name="van der Giezen M."/>
            <person name="Wahlund T.M."/>
            <person name="Williams B."/>
            <person name="Wilson W."/>
            <person name="Wolfe G."/>
            <person name="Wurch L.L."/>
        </authorList>
    </citation>
    <scope>NUCLEOTIDE SEQUENCE</scope>
</reference>
<dbReference type="PaxDb" id="2903-EOD30808"/>
<evidence type="ECO:0000313" key="3">
    <source>
        <dbReference type="Proteomes" id="UP000013827"/>
    </source>
</evidence>
<dbReference type="EnsemblProtists" id="EOD30808">
    <property type="protein sequence ID" value="EOD30808"/>
    <property type="gene ID" value="EMIHUDRAFT_442361"/>
</dbReference>
<name>A0A0D3K4X3_EMIH1</name>
<dbReference type="KEGG" id="ehx:EMIHUDRAFT_442361"/>
<reference evidence="2" key="2">
    <citation type="submission" date="2024-10" db="UniProtKB">
        <authorList>
            <consortium name="EnsemblProtists"/>
        </authorList>
    </citation>
    <scope>IDENTIFICATION</scope>
</reference>
<keyword evidence="3" id="KW-1185">Reference proteome</keyword>
<dbReference type="AlphaFoldDB" id="A0A0D3K4X3"/>
<dbReference type="GeneID" id="17276082"/>
<protein>
    <submittedName>
        <fullName evidence="2">Uncharacterized protein</fullName>
    </submittedName>
</protein>
<evidence type="ECO:0000256" key="1">
    <source>
        <dbReference type="SAM" id="SignalP"/>
    </source>
</evidence>
<keyword evidence="1" id="KW-0732">Signal</keyword>
<feature type="signal peptide" evidence="1">
    <location>
        <begin position="1"/>
        <end position="19"/>
    </location>
</feature>
<feature type="chain" id="PRO_5044241863" evidence="1">
    <location>
        <begin position="20"/>
        <end position="157"/>
    </location>
</feature>
<dbReference type="Proteomes" id="UP000013827">
    <property type="component" value="Unassembled WGS sequence"/>
</dbReference>
<evidence type="ECO:0000313" key="2">
    <source>
        <dbReference type="EnsemblProtists" id="EOD30808"/>
    </source>
</evidence>
<sequence length="157" mass="16804">MVPAFALLSFVALIVPVDALQTNVGGKATSKEAAARSKPVVEAAATADHPLNSNSVQCLLDEPVLECNLRRTVDGPWSEAWTRYVLLRPGMSFRELKAATKKRNEFRLSERVPGTLRTVVLVHVICFAAALPAVLSSDAVFPKLLELAVAGRVAAGI</sequence>